<feature type="transmembrane region" description="Helical" evidence="2">
    <location>
        <begin position="152"/>
        <end position="172"/>
    </location>
</feature>
<feature type="compositionally biased region" description="Acidic residues" evidence="1">
    <location>
        <begin position="105"/>
        <end position="115"/>
    </location>
</feature>
<name>A0A1A6A4Z1_9TREE</name>
<proteinExistence type="predicted"/>
<feature type="compositionally biased region" description="Basic residues" evidence="1">
    <location>
        <begin position="22"/>
        <end position="31"/>
    </location>
</feature>
<evidence type="ECO:0000256" key="2">
    <source>
        <dbReference type="SAM" id="Phobius"/>
    </source>
</evidence>
<dbReference type="InterPro" id="IPR056136">
    <property type="entry name" value="DUF7719"/>
</dbReference>
<organism evidence="4">
    <name type="scientific">Kwoniella dejecticola CBS 10117</name>
    <dbReference type="NCBI Taxonomy" id="1296121"/>
    <lineage>
        <taxon>Eukaryota</taxon>
        <taxon>Fungi</taxon>
        <taxon>Dikarya</taxon>
        <taxon>Basidiomycota</taxon>
        <taxon>Agaricomycotina</taxon>
        <taxon>Tremellomycetes</taxon>
        <taxon>Tremellales</taxon>
        <taxon>Cryptococcaceae</taxon>
        <taxon>Kwoniella</taxon>
    </lineage>
</organism>
<keyword evidence="2" id="KW-0812">Transmembrane</keyword>
<protein>
    <recommendedName>
        <fullName evidence="3">DUF7719 domain-containing protein</fullName>
    </recommendedName>
</protein>
<evidence type="ECO:0000259" key="3">
    <source>
        <dbReference type="Pfam" id="PF24841"/>
    </source>
</evidence>
<dbReference type="Pfam" id="PF24841">
    <property type="entry name" value="DUF7719"/>
    <property type="match status" value="1"/>
</dbReference>
<evidence type="ECO:0000313" key="4">
    <source>
        <dbReference type="EMBL" id="OBR85126.1"/>
    </source>
</evidence>
<feature type="region of interest" description="Disordered" evidence="1">
    <location>
        <begin position="1"/>
        <end position="53"/>
    </location>
</feature>
<keyword evidence="2" id="KW-1133">Transmembrane helix</keyword>
<dbReference type="EMBL" id="KI894031">
    <property type="protein sequence ID" value="OBR85126.1"/>
    <property type="molecule type" value="Genomic_DNA"/>
</dbReference>
<dbReference type="VEuPathDB" id="FungiDB:I303_04457"/>
<dbReference type="OrthoDB" id="5597489at2759"/>
<sequence>MVVVEELPSTPITPSQQNTSARQRKPKNKKKTNPDSNTSTLQDEIPLKRPSEITGNARPLIDVDLPENARLFTLNLGEVIDEDQYQYETSQLRPDEEQTGVLESEKEDGDGGEEGDDEIFNTLIMAVPFTFLYLLLDILVHLQYNHRPGIEGLVKGSLTALPTLYMIVLYTNRYPNHWLTNPFLMFSSIFSGCRLIWLVNKASWSVVTAQAPPMGTMWILTIVQLPLSRAVLVLGTVAAWIWWEDMKLMP</sequence>
<feature type="transmembrane region" description="Helical" evidence="2">
    <location>
        <begin position="119"/>
        <end position="140"/>
    </location>
</feature>
<feature type="transmembrane region" description="Helical" evidence="2">
    <location>
        <begin position="218"/>
        <end position="243"/>
    </location>
</feature>
<reference evidence="4" key="1">
    <citation type="submission" date="2013-07" db="EMBL/GenBank/DDBJ databases">
        <title>The Genome Sequence of Cryptococcus dejecticola CBS10117.</title>
        <authorList>
            <consortium name="The Broad Institute Genome Sequencing Platform"/>
            <person name="Cuomo C."/>
            <person name="Litvintseva A."/>
            <person name="Chen Y."/>
            <person name="Heitman J."/>
            <person name="Sun S."/>
            <person name="Springer D."/>
            <person name="Dromer F."/>
            <person name="Young S.K."/>
            <person name="Zeng Q."/>
            <person name="Gargeya S."/>
            <person name="Fitzgerald M."/>
            <person name="Abouelleil A."/>
            <person name="Alvarado L."/>
            <person name="Berlin A.M."/>
            <person name="Chapman S.B."/>
            <person name="Dewar J."/>
            <person name="Goldberg J."/>
            <person name="Griggs A."/>
            <person name="Gujja S."/>
            <person name="Hansen M."/>
            <person name="Howarth C."/>
            <person name="Imamovic A."/>
            <person name="Larimer J."/>
            <person name="McCowan C."/>
            <person name="Murphy C."/>
            <person name="Pearson M."/>
            <person name="Priest M."/>
            <person name="Roberts A."/>
            <person name="Saif S."/>
            <person name="Shea T."/>
            <person name="Sykes S."/>
            <person name="Wortman J."/>
            <person name="Nusbaum C."/>
            <person name="Birren B."/>
        </authorList>
    </citation>
    <scope>NUCLEOTIDE SEQUENCE [LARGE SCALE GENOMIC DNA]</scope>
    <source>
        <strain evidence="4">CBS 10117</strain>
    </source>
</reference>
<evidence type="ECO:0000256" key="1">
    <source>
        <dbReference type="SAM" id="MobiDB-lite"/>
    </source>
</evidence>
<feature type="transmembrane region" description="Helical" evidence="2">
    <location>
        <begin position="178"/>
        <end position="197"/>
    </location>
</feature>
<dbReference type="PANTHER" id="PTHR37846:SF1">
    <property type="entry name" value="DEACETYLASE-LIKE PROTEIN"/>
    <property type="match status" value="1"/>
</dbReference>
<dbReference type="PANTHER" id="PTHR37846">
    <property type="entry name" value="YALI0B21296P"/>
    <property type="match status" value="1"/>
</dbReference>
<feature type="region of interest" description="Disordered" evidence="1">
    <location>
        <begin position="90"/>
        <end position="115"/>
    </location>
</feature>
<accession>A0A1A6A4Z1</accession>
<dbReference type="STRING" id="1296121.A0A1A6A4Z1"/>
<feature type="compositionally biased region" description="Polar residues" evidence="1">
    <location>
        <begin position="10"/>
        <end position="21"/>
    </location>
</feature>
<dbReference type="AlphaFoldDB" id="A0A1A6A4Z1"/>
<keyword evidence="2" id="KW-0472">Membrane</keyword>
<gene>
    <name evidence="4" type="ORF">I303_04457</name>
</gene>
<feature type="domain" description="DUF7719" evidence="3">
    <location>
        <begin position="183"/>
        <end position="247"/>
    </location>
</feature>